<keyword evidence="12" id="KW-1185">Reference proteome</keyword>
<dbReference type="GO" id="GO:0034599">
    <property type="term" value="P:cellular response to oxidative stress"/>
    <property type="evidence" value="ECO:0007669"/>
    <property type="project" value="InterPro"/>
</dbReference>
<evidence type="ECO:0000256" key="8">
    <source>
        <dbReference type="PIRSR" id="PIRSR637944-1"/>
    </source>
</evidence>
<keyword evidence="6 9" id="KW-0560">Oxidoreductase</keyword>
<dbReference type="PANTHER" id="PTHR10430">
    <property type="entry name" value="PEROXIREDOXIN"/>
    <property type="match status" value="1"/>
</dbReference>
<keyword evidence="5 9" id="KW-0049">Antioxidant</keyword>
<name>A0AAW1NB58_SAPOF</name>
<evidence type="ECO:0000313" key="12">
    <source>
        <dbReference type="Proteomes" id="UP001443914"/>
    </source>
</evidence>
<accession>A0AAW1NB58</accession>
<dbReference type="InterPro" id="IPR013766">
    <property type="entry name" value="Thioredoxin_domain"/>
</dbReference>
<dbReference type="GO" id="GO:0008379">
    <property type="term" value="F:thioredoxin peroxidase activity"/>
    <property type="evidence" value="ECO:0007669"/>
    <property type="project" value="InterPro"/>
</dbReference>
<dbReference type="PANTHER" id="PTHR10430:SF16">
    <property type="entry name" value="PEROXIREDOXIN-5, MITOCHONDRIAL"/>
    <property type="match status" value="1"/>
</dbReference>
<dbReference type="FunFam" id="3.40.30.10:FF:000020">
    <property type="entry name" value="Peroxiredoxin"/>
    <property type="match status" value="1"/>
</dbReference>
<dbReference type="Proteomes" id="UP001443914">
    <property type="component" value="Unassembled WGS sequence"/>
</dbReference>
<protein>
    <recommendedName>
        <fullName evidence="3 9">Glutaredoxin-dependent peroxiredoxin</fullName>
        <ecNumber evidence="3 9">1.11.1.25</ecNumber>
    </recommendedName>
</protein>
<evidence type="ECO:0000256" key="5">
    <source>
        <dbReference type="ARBA" id="ARBA00022862"/>
    </source>
</evidence>
<dbReference type="Pfam" id="PF08534">
    <property type="entry name" value="Redoxin"/>
    <property type="match status" value="1"/>
</dbReference>
<dbReference type="AlphaFoldDB" id="A0AAW1NB58"/>
<comment type="catalytic activity">
    <reaction evidence="1">
        <text>[glutaredoxin]-dithiol + a hydroperoxide = [glutaredoxin]-disulfide + an alcohol + H2O</text>
        <dbReference type="Rhea" id="RHEA:62624"/>
        <dbReference type="Rhea" id="RHEA-COMP:10729"/>
        <dbReference type="Rhea" id="RHEA-COMP:10730"/>
        <dbReference type="ChEBI" id="CHEBI:15377"/>
        <dbReference type="ChEBI" id="CHEBI:29950"/>
        <dbReference type="ChEBI" id="CHEBI:30879"/>
        <dbReference type="ChEBI" id="CHEBI:35924"/>
        <dbReference type="ChEBI" id="CHEBI:50058"/>
        <dbReference type="EC" id="1.11.1.25"/>
    </reaction>
</comment>
<dbReference type="GO" id="GO:0045454">
    <property type="term" value="P:cell redox homeostasis"/>
    <property type="evidence" value="ECO:0007669"/>
    <property type="project" value="TreeGrafter"/>
</dbReference>
<evidence type="ECO:0000256" key="2">
    <source>
        <dbReference type="ARBA" id="ARBA00010505"/>
    </source>
</evidence>
<comment type="similarity">
    <text evidence="2 9">Belongs to the peroxiredoxin family. Prx5 subfamily.</text>
</comment>
<dbReference type="EMBL" id="JBDFQZ010000001">
    <property type="protein sequence ID" value="KAK9755513.1"/>
    <property type="molecule type" value="Genomic_DNA"/>
</dbReference>
<keyword evidence="7 9" id="KW-0676">Redox-active center</keyword>
<gene>
    <name evidence="11" type="ORF">RND81_01G031000</name>
</gene>
<feature type="active site" description="Cysteine sulfenic acid (-SOH) intermediate" evidence="8">
    <location>
        <position position="116"/>
    </location>
</feature>
<comment type="function">
    <text evidence="9">Thiol-specific peroxidase that catalyzes the reduction of hydrogen peroxide and organic hydroperoxides to water and alcohols, respectively. Plays a role in cell protection against oxidative stress by detoxifying peroxides.</text>
</comment>
<evidence type="ECO:0000259" key="10">
    <source>
        <dbReference type="PROSITE" id="PS51352"/>
    </source>
</evidence>
<dbReference type="GO" id="GO:0042744">
    <property type="term" value="P:hydrogen peroxide catabolic process"/>
    <property type="evidence" value="ECO:0007669"/>
    <property type="project" value="TreeGrafter"/>
</dbReference>
<evidence type="ECO:0000256" key="1">
    <source>
        <dbReference type="ARBA" id="ARBA00001711"/>
    </source>
</evidence>
<dbReference type="SUPFAM" id="SSF52833">
    <property type="entry name" value="Thioredoxin-like"/>
    <property type="match status" value="1"/>
</dbReference>
<evidence type="ECO:0000256" key="6">
    <source>
        <dbReference type="ARBA" id="ARBA00023002"/>
    </source>
</evidence>
<comment type="caution">
    <text evidence="11">The sequence shown here is derived from an EMBL/GenBank/DDBJ whole genome shotgun (WGS) entry which is preliminary data.</text>
</comment>
<evidence type="ECO:0000256" key="7">
    <source>
        <dbReference type="ARBA" id="ARBA00023284"/>
    </source>
</evidence>
<dbReference type="InterPro" id="IPR013740">
    <property type="entry name" value="Redoxin"/>
</dbReference>
<dbReference type="PROSITE" id="PS51352">
    <property type="entry name" value="THIOREDOXIN_2"/>
    <property type="match status" value="1"/>
</dbReference>
<dbReference type="EC" id="1.11.1.25" evidence="3 9"/>
<dbReference type="CDD" id="cd03013">
    <property type="entry name" value="PRX5_like"/>
    <property type="match status" value="1"/>
</dbReference>
<evidence type="ECO:0000256" key="9">
    <source>
        <dbReference type="RuleBase" id="RU366011"/>
    </source>
</evidence>
<organism evidence="11 12">
    <name type="scientific">Saponaria officinalis</name>
    <name type="common">Common soapwort</name>
    <name type="synonym">Lychnis saponaria</name>
    <dbReference type="NCBI Taxonomy" id="3572"/>
    <lineage>
        <taxon>Eukaryota</taxon>
        <taxon>Viridiplantae</taxon>
        <taxon>Streptophyta</taxon>
        <taxon>Embryophyta</taxon>
        <taxon>Tracheophyta</taxon>
        <taxon>Spermatophyta</taxon>
        <taxon>Magnoliopsida</taxon>
        <taxon>eudicotyledons</taxon>
        <taxon>Gunneridae</taxon>
        <taxon>Pentapetalae</taxon>
        <taxon>Caryophyllales</taxon>
        <taxon>Caryophyllaceae</taxon>
        <taxon>Caryophylleae</taxon>
        <taxon>Saponaria</taxon>
    </lineage>
</organism>
<dbReference type="InterPro" id="IPR036249">
    <property type="entry name" value="Thioredoxin-like_sf"/>
</dbReference>
<evidence type="ECO:0000256" key="3">
    <source>
        <dbReference type="ARBA" id="ARBA00013016"/>
    </source>
</evidence>
<feature type="domain" description="Thioredoxin" evidence="10">
    <location>
        <begin position="69"/>
        <end position="230"/>
    </location>
</feature>
<evidence type="ECO:0000256" key="4">
    <source>
        <dbReference type="ARBA" id="ARBA00022559"/>
    </source>
</evidence>
<reference evidence="11" key="1">
    <citation type="submission" date="2024-03" db="EMBL/GenBank/DDBJ databases">
        <title>WGS assembly of Saponaria officinalis var. Norfolk2.</title>
        <authorList>
            <person name="Jenkins J."/>
            <person name="Shu S."/>
            <person name="Grimwood J."/>
            <person name="Barry K."/>
            <person name="Goodstein D."/>
            <person name="Schmutz J."/>
            <person name="Leebens-Mack J."/>
            <person name="Osbourn A."/>
        </authorList>
    </citation>
    <scope>NUCLEOTIDE SEQUENCE [LARGE SCALE GENOMIC DNA]</scope>
    <source>
        <strain evidence="11">JIC</strain>
    </source>
</reference>
<proteinExistence type="inferred from homology"/>
<evidence type="ECO:0000313" key="11">
    <source>
        <dbReference type="EMBL" id="KAK9755513.1"/>
    </source>
</evidence>
<dbReference type="InterPro" id="IPR037944">
    <property type="entry name" value="PRX5-like"/>
</dbReference>
<dbReference type="GO" id="GO:0005737">
    <property type="term" value="C:cytoplasm"/>
    <property type="evidence" value="ECO:0007669"/>
    <property type="project" value="TreeGrafter"/>
</dbReference>
<keyword evidence="4 9" id="KW-0575">Peroxidase</keyword>
<sequence>MAAASATATAMSRLFSLTTTKSTLSTLAITTPSLHFRRSSFTPSLSLRRNIHHRRFSTSSTASTISAAISAGDNLPNATFSYLDAENNVQTLTTDDLTAGKTAVIFAVPGAFTPTCSQKHVPSFIQNAAALKSKGVSVIACVAVNDAFVMKAWKESLGVTDESVVFLCDVNGEFTKAIGAELDLTDKPVGLGVRSRRYAMIVNDGVAKVVNMEEGGAFTFSSAEDMLKLV</sequence>
<dbReference type="Gene3D" id="3.40.30.10">
    <property type="entry name" value="Glutaredoxin"/>
    <property type="match status" value="1"/>
</dbReference>